<evidence type="ECO:0000256" key="1">
    <source>
        <dbReference type="SAM" id="SignalP"/>
    </source>
</evidence>
<feature type="chain" id="PRO_5044851838" description="VWFA domain-containing protein" evidence="1">
    <location>
        <begin position="28"/>
        <end position="706"/>
    </location>
</feature>
<dbReference type="PROSITE" id="PS50234">
    <property type="entry name" value="VWFA"/>
    <property type="match status" value="1"/>
</dbReference>
<accession>A0ABD3SS13</accession>
<reference evidence="3 4" key="1">
    <citation type="submission" date="2024-10" db="EMBL/GenBank/DDBJ databases">
        <title>Updated reference genomes for cyclostephanoid diatoms.</title>
        <authorList>
            <person name="Roberts W.R."/>
            <person name="Alverson A.J."/>
        </authorList>
    </citation>
    <scope>NUCLEOTIDE SEQUENCE [LARGE SCALE GENOMIC DNA]</scope>
    <source>
        <strain evidence="3 4">AJA228-03</strain>
    </source>
</reference>
<evidence type="ECO:0000313" key="3">
    <source>
        <dbReference type="EMBL" id="KAL3827394.1"/>
    </source>
</evidence>
<dbReference type="Pfam" id="PF13519">
    <property type="entry name" value="VWA_2"/>
    <property type="match status" value="1"/>
</dbReference>
<dbReference type="InterPro" id="IPR036465">
    <property type="entry name" value="vWFA_dom_sf"/>
</dbReference>
<dbReference type="InterPro" id="IPR051173">
    <property type="entry name" value="Ca_channel_alpha-2/delta"/>
</dbReference>
<protein>
    <recommendedName>
        <fullName evidence="2">VWFA domain-containing protein</fullName>
    </recommendedName>
</protein>
<sequence>MTKTLLSELWGAASLLFFFSSRPLAYAATREQEKQAEVILQDMEDWVKAFRDEIERVYKNRCASTTHNDCIKSNYNDCSSKFSDQECIEAHEFVISACDNGYSCNALWDKTISKVSLPEVITESDDSDIIERVAETTCYTRLAEQYMVTKYKESEKYWAEYNIQPSWAYFGADNGLYRAVPAIHQRFCGDLGGDYDPRRRPWFVAASSGPKDVIILIDVSQGMSNLDKMSSTKKAAITIIETLTVHDKFTVLAFTDETKIFDEYWMTIDLAKQNGVYPGLIPANKNNQDKMINAIDDLEPDGITNFTNAFEAAFDVLEYSIRNEMSSNGNIAILFMSDGRITELPNNREEKTAETDRIIGLVNDRTQQLAAIDRKTILFTYSVGDASSLDVGKRIACDTGGIWTPVDNYGEIEGKMSSYYKLFALGLGGQESRDDIVWVEPFQFFTRGVNGTTVSVPVYDRSVTPHLFLGGESNFSCVVTNLRPIQHRLITFLIVTVAAVDVYMEAIDRVLGEDATMWLTDWIKNRGQAKNTKLALDECQLDALRYLGGGYGATCGVCNKTSYEGVVVPAKCEYKIASLHSLWDNTDCKSKSLFNISPSFDRDNCTYQTLIPSHQWKTKTTLSALVAESLERVLFQSQTQRRHETSAMVKLVLLEESQLQFSLQFVRSFAVTNCAIILLKYLYGKQKRLRYQMITGLAATSSILLN</sequence>
<dbReference type="InterPro" id="IPR002035">
    <property type="entry name" value="VWF_A"/>
</dbReference>
<evidence type="ECO:0000259" key="2">
    <source>
        <dbReference type="PROSITE" id="PS50234"/>
    </source>
</evidence>
<gene>
    <name evidence="3" type="ORF">ACHAXA_003128</name>
</gene>
<evidence type="ECO:0000313" key="4">
    <source>
        <dbReference type="Proteomes" id="UP001530377"/>
    </source>
</evidence>
<organism evidence="3 4">
    <name type="scientific">Cyclostephanos tholiformis</name>
    <dbReference type="NCBI Taxonomy" id="382380"/>
    <lineage>
        <taxon>Eukaryota</taxon>
        <taxon>Sar</taxon>
        <taxon>Stramenopiles</taxon>
        <taxon>Ochrophyta</taxon>
        <taxon>Bacillariophyta</taxon>
        <taxon>Coscinodiscophyceae</taxon>
        <taxon>Thalassiosirophycidae</taxon>
        <taxon>Stephanodiscales</taxon>
        <taxon>Stephanodiscaceae</taxon>
        <taxon>Cyclostephanos</taxon>
    </lineage>
</organism>
<name>A0ABD3SS13_9STRA</name>
<keyword evidence="1" id="KW-0732">Signal</keyword>
<dbReference type="Gene3D" id="3.40.50.410">
    <property type="entry name" value="von Willebrand factor, type A domain"/>
    <property type="match status" value="1"/>
</dbReference>
<dbReference type="EMBL" id="JALLPB020000004">
    <property type="protein sequence ID" value="KAL3827394.1"/>
    <property type="molecule type" value="Genomic_DNA"/>
</dbReference>
<feature type="domain" description="VWFA" evidence="2">
    <location>
        <begin position="212"/>
        <end position="423"/>
    </location>
</feature>
<dbReference type="SMART" id="SM00327">
    <property type="entry name" value="VWA"/>
    <property type="match status" value="1"/>
</dbReference>
<feature type="signal peptide" evidence="1">
    <location>
        <begin position="1"/>
        <end position="27"/>
    </location>
</feature>
<dbReference type="Proteomes" id="UP001530377">
    <property type="component" value="Unassembled WGS sequence"/>
</dbReference>
<keyword evidence="4" id="KW-1185">Reference proteome</keyword>
<dbReference type="SUPFAM" id="SSF53300">
    <property type="entry name" value="vWA-like"/>
    <property type="match status" value="1"/>
</dbReference>
<dbReference type="PANTHER" id="PTHR10166:SF37">
    <property type="entry name" value="STOLID, ISOFORM H"/>
    <property type="match status" value="1"/>
</dbReference>
<dbReference type="AlphaFoldDB" id="A0ABD3SS13"/>
<comment type="caution">
    <text evidence="3">The sequence shown here is derived from an EMBL/GenBank/DDBJ whole genome shotgun (WGS) entry which is preliminary data.</text>
</comment>
<dbReference type="PANTHER" id="PTHR10166">
    <property type="entry name" value="VOLTAGE-DEPENDENT CALCIUM CHANNEL SUBUNIT ALPHA-2/DELTA-RELATED"/>
    <property type="match status" value="1"/>
</dbReference>
<proteinExistence type="predicted"/>